<dbReference type="RefSeq" id="WP_377967825.1">
    <property type="nucleotide sequence ID" value="NZ_JBHZOL010000103.1"/>
</dbReference>
<proteinExistence type="predicted"/>
<protein>
    <recommendedName>
        <fullName evidence="3">Roadblock/LC7 domain-containing protein</fullName>
    </recommendedName>
</protein>
<dbReference type="Proteomes" id="UP001600165">
    <property type="component" value="Unassembled WGS sequence"/>
</dbReference>
<gene>
    <name evidence="1" type="ORF">ACFVKH_18460</name>
</gene>
<evidence type="ECO:0000313" key="1">
    <source>
        <dbReference type="EMBL" id="MFE4108270.1"/>
    </source>
</evidence>
<name>A0ABW6IL19_9CYAN</name>
<comment type="caution">
    <text evidence="1">The sequence shown here is derived from an EMBL/GenBank/DDBJ whole genome shotgun (WGS) entry which is preliminary data.</text>
</comment>
<sequence>MSPPPPPATSGLPAVPDDATIQDILGVAIFDMNGLPREYYVTPSNTETSWVQTVFQALGLKSLLTASLRLEGFQHIVIHTAEHAAVVIRQKNCYTALLMRGLASEAITETFVDWVRQFEAETLRNSPYFRAA</sequence>
<organism evidence="1 2">
    <name type="scientific">Almyronema epifaneia S1</name>
    <dbReference type="NCBI Taxonomy" id="2991925"/>
    <lineage>
        <taxon>Bacteria</taxon>
        <taxon>Bacillati</taxon>
        <taxon>Cyanobacteriota</taxon>
        <taxon>Cyanophyceae</taxon>
        <taxon>Nodosilineales</taxon>
        <taxon>Nodosilineaceae</taxon>
        <taxon>Almyronema</taxon>
        <taxon>Almyronema epifaneia</taxon>
    </lineage>
</organism>
<dbReference type="EMBL" id="JBHZOL010000103">
    <property type="protein sequence ID" value="MFE4108270.1"/>
    <property type="molecule type" value="Genomic_DNA"/>
</dbReference>
<accession>A0ABW6IL19</accession>
<evidence type="ECO:0000313" key="2">
    <source>
        <dbReference type="Proteomes" id="UP001600165"/>
    </source>
</evidence>
<reference evidence="1 2" key="1">
    <citation type="submission" date="2024-10" db="EMBL/GenBank/DDBJ databases">
        <authorList>
            <person name="Ratan Roy A."/>
            <person name="Morales Sandoval P.H."/>
            <person name="De Los Santos Villalobos S."/>
            <person name="Chakraborty S."/>
            <person name="Mukherjee J."/>
        </authorList>
    </citation>
    <scope>NUCLEOTIDE SEQUENCE [LARGE SCALE GENOMIC DNA]</scope>
    <source>
        <strain evidence="1 2">S1</strain>
    </source>
</reference>
<keyword evidence="2" id="KW-1185">Reference proteome</keyword>
<evidence type="ECO:0008006" key="3">
    <source>
        <dbReference type="Google" id="ProtNLM"/>
    </source>
</evidence>